<evidence type="ECO:0000256" key="3">
    <source>
        <dbReference type="ARBA" id="ARBA00023295"/>
    </source>
</evidence>
<evidence type="ECO:0000256" key="1">
    <source>
        <dbReference type="ARBA" id="ARBA00010838"/>
    </source>
</evidence>
<evidence type="ECO:0000256" key="4">
    <source>
        <dbReference type="PROSITE-ProRule" id="PRU10055"/>
    </source>
</evidence>
<dbReference type="Gene3D" id="3.20.20.80">
    <property type="entry name" value="Glycosidases"/>
    <property type="match status" value="1"/>
</dbReference>
<feature type="compositionally biased region" description="Low complexity" evidence="7">
    <location>
        <begin position="54"/>
        <end position="63"/>
    </location>
</feature>
<evidence type="ECO:0000313" key="9">
    <source>
        <dbReference type="Proteomes" id="UP000188268"/>
    </source>
</evidence>
<dbReference type="Pfam" id="PF00022">
    <property type="entry name" value="Actin"/>
    <property type="match status" value="1"/>
</dbReference>
<evidence type="ECO:0000256" key="7">
    <source>
        <dbReference type="SAM" id="MobiDB-lite"/>
    </source>
</evidence>
<dbReference type="EMBL" id="AWWV01012127">
    <property type="protein sequence ID" value="OMO68963.1"/>
    <property type="molecule type" value="Genomic_DNA"/>
</dbReference>
<dbReference type="SMART" id="SM00268">
    <property type="entry name" value="ACTIN"/>
    <property type="match status" value="1"/>
</dbReference>
<dbReference type="Proteomes" id="UP000188268">
    <property type="component" value="Unassembled WGS sequence"/>
</dbReference>
<dbReference type="InterPro" id="IPR018120">
    <property type="entry name" value="Glyco_hydro_1_AS"/>
</dbReference>
<dbReference type="InterPro" id="IPR043129">
    <property type="entry name" value="ATPase_NBD"/>
</dbReference>
<evidence type="ECO:0000256" key="6">
    <source>
        <dbReference type="RuleBase" id="RU004468"/>
    </source>
</evidence>
<dbReference type="PROSITE" id="PS00653">
    <property type="entry name" value="GLYCOSYL_HYDROL_F1_2"/>
    <property type="match status" value="1"/>
</dbReference>
<dbReference type="Gramene" id="OMO68963">
    <property type="protein sequence ID" value="OMO68963"/>
    <property type="gene ID" value="CCACVL1_19740"/>
</dbReference>
<dbReference type="PRINTS" id="PR00131">
    <property type="entry name" value="GLHYDRLASE1"/>
</dbReference>
<dbReference type="Gene3D" id="3.90.640.10">
    <property type="entry name" value="Actin, Chain A, domain 4"/>
    <property type="match status" value="1"/>
</dbReference>
<comment type="similarity">
    <text evidence="5">Belongs to the actin family.</text>
</comment>
<sequence>MYGGDEVSAIVIDLGSHTCKAGYAGEDAPKAVFPSVVGSIDQMDADDDNENNDSKTSNNNVDSNKPKGKRRLYVGSQSLGFRRDHMEVLSPLKDGVVVDWEIVDSIWDHAFKECLLVDPTEHPMLLAEPSSNTQQQRERTAELMFEKYKVPALFLAKNAVLTSFASGRATSVVVDSGGGSTTVAPVHDGYVLQKAVSTSPVGGEFLTDCLMKSLESKGIVIKPRYSFKRKEIQPGVFQTVDIDFPNTTESYKLYSKRVIASDIKECVCRAPDTPYDESAYSNIPMTPYELPDGQTIEIGADRFKIPDVLFNPSLALTIPGMDSFAEISPSVRGLPQMVIDSINRCDVDIRKELFGSILLAGGTASMQQLKERLEKDLLEESPQAARVKVLASGNATERRFSVWIGGSILASLGSFQQMWFSKSDFAFVLLIATQTLLKCMKSMELHTYKENALKMRPIGCVSCHCKFQVHSGSICANNIQIDVAFAHTNAISPITLNPSFNRSSFSVGFIFGTASSAYQYEGASSEGGRGPSIWDTYTHKYPDKIADRSSGDVAVDSYHRYKEDVRIMKEMGLDAYRFSISWSRILPNGKLSGGVNLEGIKYYNNLIDELLANGLQPYVTIFHWDLPQALEDEYGGFLSPHIVDYFRDYAKVCFDHFGNRVKNWITLNEPWTYSNFGYATGLLAPGRCSDWQQLNCTGGDSAVEPYVVAHRLLLAHAAAVKLYRDKYQATQKGVIGITLVSHWMVPFSNERNDQDAAQRALDFMFGWFMDPITNGDYPKSMQSLVGDRLPKFSKEESEMLKGSFDFLGLNYYTANFAAADTAKPGLGKPSYLKDSRVILSTERYGVPIGQKTATDWLHVYPKGFFELLIYIKRKYNNPIIYITENGVSEFNNATLSVEASRVDIMRVEYYDQHLSFLRDAIIGEGVNVKGYFAWSLLDNFEWGDGYTIRFGIYYVDYEDGLKRYPKLSAQWFKNFLKDHS</sequence>
<dbReference type="InterPro" id="IPR017853">
    <property type="entry name" value="GH"/>
</dbReference>
<comment type="caution">
    <text evidence="8">The sequence shown here is derived from an EMBL/GenBank/DDBJ whole genome shotgun (WGS) entry which is preliminary data.</text>
</comment>
<dbReference type="SUPFAM" id="SSF53067">
    <property type="entry name" value="Actin-like ATPase domain"/>
    <property type="match status" value="2"/>
</dbReference>
<accession>A0A1R3HF76</accession>
<dbReference type="GO" id="GO:0005975">
    <property type="term" value="P:carbohydrate metabolic process"/>
    <property type="evidence" value="ECO:0007669"/>
    <property type="project" value="InterPro"/>
</dbReference>
<dbReference type="PANTHER" id="PTHR10353">
    <property type="entry name" value="GLYCOSYL HYDROLASE"/>
    <property type="match status" value="1"/>
</dbReference>
<feature type="region of interest" description="Disordered" evidence="7">
    <location>
        <begin position="41"/>
        <end position="69"/>
    </location>
</feature>
<dbReference type="OrthoDB" id="65569at2759"/>
<dbReference type="AlphaFoldDB" id="A0A1R3HF76"/>
<keyword evidence="2 6" id="KW-0378">Hydrolase</keyword>
<dbReference type="Gene3D" id="3.30.420.40">
    <property type="match status" value="3"/>
</dbReference>
<dbReference type="SUPFAM" id="SSF51445">
    <property type="entry name" value="(Trans)glycosidases"/>
    <property type="match status" value="1"/>
</dbReference>
<dbReference type="FunFam" id="3.20.20.80:FF:000020">
    <property type="entry name" value="Beta-glucosidase 12"/>
    <property type="match status" value="1"/>
</dbReference>
<dbReference type="InterPro" id="IPR033132">
    <property type="entry name" value="GH_1_N_CS"/>
</dbReference>
<dbReference type="PANTHER" id="PTHR10353:SF137">
    <property type="entry name" value="MYROSINASE 3-RELATED"/>
    <property type="match status" value="1"/>
</dbReference>
<reference evidence="8 9" key="1">
    <citation type="submission" date="2013-09" db="EMBL/GenBank/DDBJ databases">
        <title>Corchorus capsularis genome sequencing.</title>
        <authorList>
            <person name="Alam M."/>
            <person name="Haque M.S."/>
            <person name="Islam M.S."/>
            <person name="Emdad E.M."/>
            <person name="Islam M.M."/>
            <person name="Ahmed B."/>
            <person name="Halim A."/>
            <person name="Hossen Q.M.M."/>
            <person name="Hossain M.Z."/>
            <person name="Ahmed R."/>
            <person name="Khan M.M."/>
            <person name="Islam R."/>
            <person name="Rashid M.M."/>
            <person name="Khan S.A."/>
            <person name="Rahman M.S."/>
            <person name="Alam M."/>
        </authorList>
    </citation>
    <scope>NUCLEOTIDE SEQUENCE [LARGE SCALE GENOMIC DNA]</scope>
    <source>
        <strain evidence="9">cv. CVL-1</strain>
        <tissue evidence="8">Whole seedling</tissue>
    </source>
</reference>
<name>A0A1R3HF76_COCAP</name>
<keyword evidence="3 6" id="KW-0326">Glycosidase</keyword>
<organism evidence="8 9">
    <name type="scientific">Corchorus capsularis</name>
    <name type="common">Jute</name>
    <dbReference type="NCBI Taxonomy" id="210143"/>
    <lineage>
        <taxon>Eukaryota</taxon>
        <taxon>Viridiplantae</taxon>
        <taxon>Streptophyta</taxon>
        <taxon>Embryophyta</taxon>
        <taxon>Tracheophyta</taxon>
        <taxon>Spermatophyta</taxon>
        <taxon>Magnoliopsida</taxon>
        <taxon>eudicotyledons</taxon>
        <taxon>Gunneridae</taxon>
        <taxon>Pentapetalae</taxon>
        <taxon>rosids</taxon>
        <taxon>malvids</taxon>
        <taxon>Malvales</taxon>
        <taxon>Malvaceae</taxon>
        <taxon>Grewioideae</taxon>
        <taxon>Apeibeae</taxon>
        <taxon>Corchorus</taxon>
    </lineage>
</organism>
<dbReference type="Pfam" id="PF00232">
    <property type="entry name" value="Glyco_hydro_1"/>
    <property type="match status" value="1"/>
</dbReference>
<feature type="active site" description="Nucleophile" evidence="4">
    <location>
        <position position="884"/>
    </location>
</feature>
<dbReference type="InterPro" id="IPR004000">
    <property type="entry name" value="Actin"/>
</dbReference>
<dbReference type="CDD" id="cd13395">
    <property type="entry name" value="ASKHA_NBD_Arp4_ACTL6-like"/>
    <property type="match status" value="1"/>
</dbReference>
<evidence type="ECO:0000256" key="2">
    <source>
        <dbReference type="ARBA" id="ARBA00022801"/>
    </source>
</evidence>
<keyword evidence="9" id="KW-1185">Reference proteome</keyword>
<dbReference type="GO" id="GO:0047782">
    <property type="term" value="F:coniferin beta-glucosidase activity"/>
    <property type="evidence" value="ECO:0007669"/>
    <property type="project" value="UniProtKB-ARBA"/>
</dbReference>
<dbReference type="PROSITE" id="PS00572">
    <property type="entry name" value="GLYCOSYL_HYDROL_F1_1"/>
    <property type="match status" value="1"/>
</dbReference>
<gene>
    <name evidence="8" type="ORF">CCACVL1_19740</name>
</gene>
<evidence type="ECO:0000313" key="8">
    <source>
        <dbReference type="EMBL" id="OMO68963.1"/>
    </source>
</evidence>
<dbReference type="STRING" id="210143.A0A1R3HF76"/>
<comment type="similarity">
    <text evidence="1">Belongs to the glycosyl hydrolase 1 family.</text>
</comment>
<evidence type="ECO:0000256" key="5">
    <source>
        <dbReference type="RuleBase" id="RU000487"/>
    </source>
</evidence>
<protein>
    <submittedName>
        <fullName evidence="8">Glycoside hydrolase, family 1</fullName>
    </submittedName>
</protein>
<dbReference type="FunFam" id="3.30.420.40:FF:000151">
    <property type="entry name" value="Actin-related protein 4"/>
    <property type="match status" value="1"/>
</dbReference>
<proteinExistence type="inferred from homology"/>
<dbReference type="InterPro" id="IPR001360">
    <property type="entry name" value="Glyco_hydro_1"/>
</dbReference>